<dbReference type="PANTHER" id="PTHR37381:SF1">
    <property type="entry name" value="PENTATRICOPEPTIDE REPEAT (PPR) SUPERFAMILY PROTEIN"/>
    <property type="match status" value="1"/>
</dbReference>
<comment type="caution">
    <text evidence="1">The sequence shown here is derived from an EMBL/GenBank/DDBJ whole genome shotgun (WGS) entry which is preliminary data.</text>
</comment>
<organism evidence="1 2">
    <name type="scientific">Ensete ventricosum</name>
    <name type="common">Abyssinian banana</name>
    <name type="synonym">Musa ensete</name>
    <dbReference type="NCBI Taxonomy" id="4639"/>
    <lineage>
        <taxon>Eukaryota</taxon>
        <taxon>Viridiplantae</taxon>
        <taxon>Streptophyta</taxon>
        <taxon>Embryophyta</taxon>
        <taxon>Tracheophyta</taxon>
        <taxon>Spermatophyta</taxon>
        <taxon>Magnoliopsida</taxon>
        <taxon>Liliopsida</taxon>
        <taxon>Zingiberales</taxon>
        <taxon>Musaceae</taxon>
        <taxon>Ensete</taxon>
    </lineage>
</organism>
<name>A0A426WXZ8_ENSVE</name>
<reference evidence="1 2" key="1">
    <citation type="journal article" date="2014" name="Agronomy (Basel)">
        <title>A Draft Genome Sequence for Ensete ventricosum, the Drought-Tolerant Tree Against Hunger.</title>
        <authorList>
            <person name="Harrison J."/>
            <person name="Moore K.A."/>
            <person name="Paszkiewicz K."/>
            <person name="Jones T."/>
            <person name="Grant M."/>
            <person name="Ambacheew D."/>
            <person name="Muzemil S."/>
            <person name="Studholme D.J."/>
        </authorList>
    </citation>
    <scope>NUCLEOTIDE SEQUENCE [LARGE SCALE GENOMIC DNA]</scope>
</reference>
<proteinExistence type="predicted"/>
<gene>
    <name evidence="1" type="ORF">B296_00055427</name>
</gene>
<protein>
    <submittedName>
        <fullName evidence="1">Uncharacterized protein</fullName>
    </submittedName>
</protein>
<evidence type="ECO:0000313" key="2">
    <source>
        <dbReference type="Proteomes" id="UP000287651"/>
    </source>
</evidence>
<dbReference type="AlphaFoldDB" id="A0A426WXZ8"/>
<accession>A0A426WXZ8</accession>
<sequence>MSSPSSSLRPRRPMQCRKLLIGVEAPLPCFDFDVISCGDDGSSKKMTTSPPRSSRWHVGYSNHEEVSRFRYEVLTRRRPMALSVLSRPPAASSLSCRSSHCLRAAPSGFHHLLLLGRWTASPLSCSSNINCSTATRASGDDRGVVGSNPRLLDEELLRRVSCAKDADEALGMIEEARGSGHPGVIETEDCQSIIESAFDRGDADLALSVFYAMRAGFDRGGSSFP</sequence>
<dbReference type="Proteomes" id="UP000287651">
    <property type="component" value="Unassembled WGS sequence"/>
</dbReference>
<dbReference type="PANTHER" id="PTHR37381">
    <property type="entry name" value="PENTATRICOPEPTIDE REPEAT (PPR) SUPERFAMILY PROTEIN"/>
    <property type="match status" value="1"/>
</dbReference>
<evidence type="ECO:0000313" key="1">
    <source>
        <dbReference type="EMBL" id="RRT32109.1"/>
    </source>
</evidence>
<dbReference type="EMBL" id="AMZH03033832">
    <property type="protein sequence ID" value="RRT32109.1"/>
    <property type="molecule type" value="Genomic_DNA"/>
</dbReference>